<evidence type="ECO:0008006" key="3">
    <source>
        <dbReference type="Google" id="ProtNLM"/>
    </source>
</evidence>
<dbReference type="Proteomes" id="UP000265160">
    <property type="component" value="Unplaced"/>
</dbReference>
<evidence type="ECO:0000313" key="2">
    <source>
        <dbReference type="Proteomes" id="UP000265160"/>
    </source>
</evidence>
<dbReference type="Ensembl" id="ENSMZET00005032506.1">
    <property type="protein sequence ID" value="ENSMZEP00005031481.1"/>
    <property type="gene ID" value="ENSMZEG00005023473.1"/>
</dbReference>
<organism evidence="1 2">
    <name type="scientific">Maylandia zebra</name>
    <name type="common">zebra mbuna</name>
    <dbReference type="NCBI Taxonomy" id="106582"/>
    <lineage>
        <taxon>Eukaryota</taxon>
        <taxon>Metazoa</taxon>
        <taxon>Chordata</taxon>
        <taxon>Craniata</taxon>
        <taxon>Vertebrata</taxon>
        <taxon>Euteleostomi</taxon>
        <taxon>Actinopterygii</taxon>
        <taxon>Neopterygii</taxon>
        <taxon>Teleostei</taxon>
        <taxon>Neoteleostei</taxon>
        <taxon>Acanthomorphata</taxon>
        <taxon>Ovalentaria</taxon>
        <taxon>Cichlomorphae</taxon>
        <taxon>Cichliformes</taxon>
        <taxon>Cichlidae</taxon>
        <taxon>African cichlids</taxon>
        <taxon>Pseudocrenilabrinae</taxon>
        <taxon>Haplochromini</taxon>
        <taxon>Maylandia</taxon>
        <taxon>Maylandia zebra complex</taxon>
    </lineage>
</organism>
<dbReference type="SUPFAM" id="SSF48726">
    <property type="entry name" value="Immunoglobulin"/>
    <property type="match status" value="1"/>
</dbReference>
<name>A0A3P9DBH4_9CICH</name>
<proteinExistence type="predicted"/>
<dbReference type="InterPro" id="IPR013783">
    <property type="entry name" value="Ig-like_fold"/>
</dbReference>
<keyword evidence="2" id="KW-1185">Reference proteome</keyword>
<reference evidence="1" key="2">
    <citation type="submission" date="2025-09" db="UniProtKB">
        <authorList>
            <consortium name="Ensembl"/>
        </authorList>
    </citation>
    <scope>IDENTIFICATION</scope>
</reference>
<dbReference type="AlphaFoldDB" id="A0A3P9DBH4"/>
<sequence>LKAMENMSQNCCGQSYRSCLSFVVLIGETVTVRCDIQGVRKFSEDGRLSDCRRMTGSTCNFKASKSDTGVYWCESGSGERPALFWDVLMTQWRQSVTGWWLSCNPC</sequence>
<accession>A0A3P9DBH4</accession>
<dbReference type="InterPro" id="IPR036179">
    <property type="entry name" value="Ig-like_dom_sf"/>
</dbReference>
<dbReference type="Gene3D" id="2.60.40.10">
    <property type="entry name" value="Immunoglobulins"/>
    <property type="match status" value="1"/>
</dbReference>
<protein>
    <recommendedName>
        <fullName evidence="3">Immunoglobulin subtype domain-containing protein</fullName>
    </recommendedName>
</protein>
<evidence type="ECO:0000313" key="1">
    <source>
        <dbReference type="Ensembl" id="ENSMZEP00005031481.1"/>
    </source>
</evidence>
<dbReference type="GeneTree" id="ENSGT01030000235319"/>
<reference evidence="1" key="1">
    <citation type="submission" date="2025-08" db="UniProtKB">
        <authorList>
            <consortium name="Ensembl"/>
        </authorList>
    </citation>
    <scope>IDENTIFICATION</scope>
</reference>